<evidence type="ECO:0000313" key="4">
    <source>
        <dbReference type="Proteomes" id="UP000018721"/>
    </source>
</evidence>
<evidence type="ECO:0000256" key="1">
    <source>
        <dbReference type="SAM" id="Coils"/>
    </source>
</evidence>
<feature type="compositionally biased region" description="Polar residues" evidence="2">
    <location>
        <begin position="204"/>
        <end position="218"/>
    </location>
</feature>
<evidence type="ECO:0000256" key="2">
    <source>
        <dbReference type="SAM" id="MobiDB-lite"/>
    </source>
</evidence>
<gene>
    <name evidence="3" type="ORF">F443_06205</name>
</gene>
<reference evidence="3 4" key="1">
    <citation type="submission" date="2013-11" db="EMBL/GenBank/DDBJ databases">
        <title>The Genome Sequence of Phytophthora parasitica P1569.</title>
        <authorList>
            <consortium name="The Broad Institute Genomics Platform"/>
            <person name="Russ C."/>
            <person name="Tyler B."/>
            <person name="Panabieres F."/>
            <person name="Shan W."/>
            <person name="Tripathy S."/>
            <person name="Grunwald N."/>
            <person name="Machado M."/>
            <person name="Johnson C.S."/>
            <person name="Arredondo F."/>
            <person name="Hong C."/>
            <person name="Coffey M."/>
            <person name="Young S.K."/>
            <person name="Zeng Q."/>
            <person name="Gargeya S."/>
            <person name="Fitzgerald M."/>
            <person name="Abouelleil A."/>
            <person name="Alvarado L."/>
            <person name="Chapman S.B."/>
            <person name="Gainer-Dewar J."/>
            <person name="Goldberg J."/>
            <person name="Griggs A."/>
            <person name="Gujja S."/>
            <person name="Hansen M."/>
            <person name="Howarth C."/>
            <person name="Imamovic A."/>
            <person name="Ireland A."/>
            <person name="Larimer J."/>
            <person name="McCowan C."/>
            <person name="Murphy C."/>
            <person name="Pearson M."/>
            <person name="Poon T.W."/>
            <person name="Priest M."/>
            <person name="Roberts A."/>
            <person name="Saif S."/>
            <person name="Shea T."/>
            <person name="Sykes S."/>
            <person name="Wortman J."/>
            <person name="Nusbaum C."/>
            <person name="Birren B."/>
        </authorList>
    </citation>
    <scope>NUCLEOTIDE SEQUENCE [LARGE SCALE GENOMIC DNA]</scope>
    <source>
        <strain evidence="3 4">P1569</strain>
    </source>
</reference>
<dbReference type="EMBL" id="ANIZ01001048">
    <property type="protein sequence ID" value="ETI50196.1"/>
    <property type="molecule type" value="Genomic_DNA"/>
</dbReference>
<sequence length="369" mass="41988">MNQSVKPPKILFVRPKSAGSVRTCSQSRTSLTPTSQTSAGKPAPQTPSISLTGTIPPQPVRPVSNTARRPSSAVGSRRCFAPISIPTLPKTAREGENVKKCLWQGDPLGPEVPSAVDGSIYHVIVARKGAEDTAQQLARRISHFRAQEERVVREMQTMRTRLEMNLMKTREGSNFRVGVPGQVRQMSRSMHLPGQNATFLHQNVSQGNSKQKGGSTSPGYKRKLNVPRSREQREFLAKQKRALEQRKLEVARQQRERVKLALAGQKAKEADQEYKRRCRNERIRAEEQQVIELRVEKQRQLREAATKQHYERLMAEKQRQHEALNLVTLMEEEERNLRLRLEALHFHREYMEQELCGGVPPLGHQAPDR</sequence>
<feature type="region of interest" description="Disordered" evidence="2">
    <location>
        <begin position="204"/>
        <end position="232"/>
    </location>
</feature>
<keyword evidence="1" id="KW-0175">Coiled coil</keyword>
<dbReference type="eggNOG" id="ENOG502RGHH">
    <property type="taxonomic scope" value="Eukaryota"/>
</dbReference>
<feature type="region of interest" description="Disordered" evidence="2">
    <location>
        <begin position="1"/>
        <end position="75"/>
    </location>
</feature>
<dbReference type="HOGENOM" id="CLU_751173_0_0_1"/>
<dbReference type="OrthoDB" id="128172at2759"/>
<dbReference type="Proteomes" id="UP000018721">
    <property type="component" value="Unassembled WGS sequence"/>
</dbReference>
<keyword evidence="4" id="KW-1185">Reference proteome</keyword>
<proteinExistence type="predicted"/>
<organism evidence="3 4">
    <name type="scientific">Phytophthora nicotianae P1569</name>
    <dbReference type="NCBI Taxonomy" id="1317065"/>
    <lineage>
        <taxon>Eukaryota</taxon>
        <taxon>Sar</taxon>
        <taxon>Stramenopiles</taxon>
        <taxon>Oomycota</taxon>
        <taxon>Peronosporomycetes</taxon>
        <taxon>Peronosporales</taxon>
        <taxon>Peronosporaceae</taxon>
        <taxon>Phytophthora</taxon>
    </lineage>
</organism>
<feature type="compositionally biased region" description="Polar residues" evidence="2">
    <location>
        <begin position="20"/>
        <end position="39"/>
    </location>
</feature>
<protein>
    <submittedName>
        <fullName evidence="3">Uncharacterized protein</fullName>
    </submittedName>
</protein>
<accession>V9FGH5</accession>
<name>V9FGH5_PHYNI</name>
<feature type="coiled-coil region" evidence="1">
    <location>
        <begin position="233"/>
        <end position="303"/>
    </location>
</feature>
<dbReference type="AlphaFoldDB" id="V9FGH5"/>
<comment type="caution">
    <text evidence="3">The sequence shown here is derived from an EMBL/GenBank/DDBJ whole genome shotgun (WGS) entry which is preliminary data.</text>
</comment>
<evidence type="ECO:0000313" key="3">
    <source>
        <dbReference type="EMBL" id="ETI50196.1"/>
    </source>
</evidence>
<feature type="compositionally biased region" description="Polar residues" evidence="2">
    <location>
        <begin position="46"/>
        <end position="55"/>
    </location>
</feature>